<evidence type="ECO:0000313" key="2">
    <source>
        <dbReference type="Proteomes" id="UP001189429"/>
    </source>
</evidence>
<gene>
    <name evidence="1" type="ORF">PCOR1329_LOCUS53772</name>
</gene>
<sequence length="101" mass="11519">MTARGRDWRVVAGALLAAAGAAVAVERLSRRARRRRRLAARCDARVQALHRFAVKGLGFDALRECRLERGACFPNDRSWALLRREELACFDPHRPQWVHNS</sequence>
<name>A0ABN9V5Q2_9DINO</name>
<comment type="caution">
    <text evidence="1">The sequence shown here is derived from an EMBL/GenBank/DDBJ whole genome shotgun (WGS) entry which is preliminary data.</text>
</comment>
<keyword evidence="2" id="KW-1185">Reference proteome</keyword>
<proteinExistence type="predicted"/>
<evidence type="ECO:0000313" key="1">
    <source>
        <dbReference type="EMBL" id="CAK0866642.1"/>
    </source>
</evidence>
<protein>
    <submittedName>
        <fullName evidence="1">Uncharacterized protein</fullName>
    </submittedName>
</protein>
<organism evidence="1 2">
    <name type="scientific">Prorocentrum cordatum</name>
    <dbReference type="NCBI Taxonomy" id="2364126"/>
    <lineage>
        <taxon>Eukaryota</taxon>
        <taxon>Sar</taxon>
        <taxon>Alveolata</taxon>
        <taxon>Dinophyceae</taxon>
        <taxon>Prorocentrales</taxon>
        <taxon>Prorocentraceae</taxon>
        <taxon>Prorocentrum</taxon>
    </lineage>
</organism>
<dbReference type="EMBL" id="CAUYUJ010016558">
    <property type="protein sequence ID" value="CAK0866642.1"/>
    <property type="molecule type" value="Genomic_DNA"/>
</dbReference>
<accession>A0ABN9V5Q2</accession>
<reference evidence="1" key="1">
    <citation type="submission" date="2023-10" db="EMBL/GenBank/DDBJ databases">
        <authorList>
            <person name="Chen Y."/>
            <person name="Shah S."/>
            <person name="Dougan E. K."/>
            <person name="Thang M."/>
            <person name="Chan C."/>
        </authorList>
    </citation>
    <scope>NUCLEOTIDE SEQUENCE [LARGE SCALE GENOMIC DNA]</scope>
</reference>
<dbReference type="Proteomes" id="UP001189429">
    <property type="component" value="Unassembled WGS sequence"/>
</dbReference>